<feature type="domain" description="Transcriptional repressor PaaX-like central Cas2-like" evidence="2">
    <location>
        <begin position="82"/>
        <end position="161"/>
    </location>
</feature>
<sequence>MALTLEQRIISMLHKAGPLHTKQLVPVLEGLGYHSGTVRNTLTQLKARRWIRSAARSLYEITDKGKSHQVRRNAAGKRYGMAWDGKWYVFTGEIPESERNKRDRMRSDLMQMGCGRLYKSVYITPWDITGDVLRMAEEYGIVDYISIFHGEKVAGAISKETVVALWPLAEVVALYEEVLNRMNLEWRPRLAKLLASDADCSLELLLLYMEVDQAIEYLIERDPMLPEELLPDAWAPPGILVKLEIFAAELADAVPAGTIYGKLVRG</sequence>
<feature type="domain" description="Transcriptional repressor PaaX-like C-terminal" evidence="1">
    <location>
        <begin position="166"/>
        <end position="235"/>
    </location>
</feature>
<organism evidence="3 4">
    <name type="scientific">Xylanibacillus composti</name>
    <dbReference type="NCBI Taxonomy" id="1572762"/>
    <lineage>
        <taxon>Bacteria</taxon>
        <taxon>Bacillati</taxon>
        <taxon>Bacillota</taxon>
        <taxon>Bacilli</taxon>
        <taxon>Bacillales</taxon>
        <taxon>Paenibacillaceae</taxon>
        <taxon>Xylanibacillus</taxon>
    </lineage>
</organism>
<proteinExistence type="predicted"/>
<reference evidence="3" key="1">
    <citation type="submission" date="2021-04" db="EMBL/GenBank/DDBJ databases">
        <title>Draft genome sequence of Xylanibacillus composti strain K13.</title>
        <authorList>
            <person name="Uke A."/>
            <person name="Chhe C."/>
            <person name="Baramee S."/>
            <person name="Kosugi A."/>
        </authorList>
    </citation>
    <scope>NUCLEOTIDE SEQUENCE</scope>
    <source>
        <strain evidence="3">K13</strain>
    </source>
</reference>
<dbReference type="PANTHER" id="PTHR30319:SF1">
    <property type="entry name" value="TRANSCRIPTIONAL REPRESSOR PAAX"/>
    <property type="match status" value="1"/>
</dbReference>
<evidence type="ECO:0000259" key="2">
    <source>
        <dbReference type="Pfam" id="PF20803"/>
    </source>
</evidence>
<evidence type="ECO:0000313" key="3">
    <source>
        <dbReference type="EMBL" id="GIQ71315.1"/>
    </source>
</evidence>
<evidence type="ECO:0000313" key="4">
    <source>
        <dbReference type="Proteomes" id="UP000677918"/>
    </source>
</evidence>
<comment type="caution">
    <text evidence="3">The sequence shown here is derived from an EMBL/GenBank/DDBJ whole genome shotgun (WGS) entry which is preliminary data.</text>
</comment>
<accession>A0A8J4M4L7</accession>
<dbReference type="SUPFAM" id="SSF46785">
    <property type="entry name" value="Winged helix' DNA-binding domain"/>
    <property type="match status" value="1"/>
</dbReference>
<evidence type="ECO:0008006" key="5">
    <source>
        <dbReference type="Google" id="ProtNLM"/>
    </source>
</evidence>
<dbReference type="Gene3D" id="1.10.10.10">
    <property type="entry name" value="Winged helix-like DNA-binding domain superfamily/Winged helix DNA-binding domain"/>
    <property type="match status" value="1"/>
</dbReference>
<dbReference type="Gene3D" id="3.30.70.2650">
    <property type="match status" value="1"/>
</dbReference>
<dbReference type="Proteomes" id="UP000677918">
    <property type="component" value="Unassembled WGS sequence"/>
</dbReference>
<protein>
    <recommendedName>
        <fullName evidence="5">PaaX family transcriptional regulator</fullName>
    </recommendedName>
</protein>
<dbReference type="Pfam" id="PF20803">
    <property type="entry name" value="PaaX_M"/>
    <property type="match status" value="1"/>
</dbReference>
<dbReference type="AlphaFoldDB" id="A0A8J4M4L7"/>
<dbReference type="InterPro" id="IPR013225">
    <property type="entry name" value="PaaX_C"/>
</dbReference>
<evidence type="ECO:0000259" key="1">
    <source>
        <dbReference type="Pfam" id="PF08223"/>
    </source>
</evidence>
<dbReference type="Pfam" id="PF08223">
    <property type="entry name" value="PaaX_C"/>
    <property type="match status" value="1"/>
</dbReference>
<dbReference type="InterPro" id="IPR048846">
    <property type="entry name" value="PaaX-like_central"/>
</dbReference>
<dbReference type="RefSeq" id="WP_213414111.1">
    <property type="nucleotide sequence ID" value="NZ_BOVK01000078.1"/>
</dbReference>
<dbReference type="EMBL" id="BOVK01000078">
    <property type="protein sequence ID" value="GIQ71315.1"/>
    <property type="molecule type" value="Genomic_DNA"/>
</dbReference>
<dbReference type="PANTHER" id="PTHR30319">
    <property type="entry name" value="PHENYLACETIC ACID REGULATOR-RELATED TRANSCRIPTIONAL REPRESSOR"/>
    <property type="match status" value="1"/>
</dbReference>
<name>A0A8J4M4L7_9BACL</name>
<dbReference type="PIRSF" id="PIRSF020623">
    <property type="entry name" value="PaaX"/>
    <property type="match status" value="1"/>
</dbReference>
<dbReference type="InterPro" id="IPR036390">
    <property type="entry name" value="WH_DNA-bd_sf"/>
</dbReference>
<dbReference type="GO" id="GO:0006351">
    <property type="term" value="P:DNA-templated transcription"/>
    <property type="evidence" value="ECO:0007669"/>
    <property type="project" value="InterPro"/>
</dbReference>
<dbReference type="InterPro" id="IPR011965">
    <property type="entry name" value="PaaX_trns_reg"/>
</dbReference>
<gene>
    <name evidence="3" type="ORF">XYCOK13_41390</name>
</gene>
<keyword evidence="4" id="KW-1185">Reference proteome</keyword>
<dbReference type="InterPro" id="IPR036388">
    <property type="entry name" value="WH-like_DNA-bd_sf"/>
</dbReference>